<evidence type="ECO:0000313" key="9">
    <source>
        <dbReference type="EMBL" id="KKU91641.1"/>
    </source>
</evidence>
<evidence type="ECO:0000313" key="10">
    <source>
        <dbReference type="Proteomes" id="UP000034956"/>
    </source>
</evidence>
<dbReference type="EMBL" id="LCPF01000001">
    <property type="protein sequence ID" value="KKU91641.1"/>
    <property type="molecule type" value="Genomic_DNA"/>
</dbReference>
<dbReference type="InterPro" id="IPR002549">
    <property type="entry name" value="AI-2E-like"/>
</dbReference>
<evidence type="ECO:0000256" key="8">
    <source>
        <dbReference type="SAM" id="Phobius"/>
    </source>
</evidence>
<dbReference type="Pfam" id="PF01594">
    <property type="entry name" value="AI-2E_transport"/>
    <property type="match status" value="1"/>
</dbReference>
<dbReference type="PANTHER" id="PTHR21716">
    <property type="entry name" value="TRANSMEMBRANE PROTEIN"/>
    <property type="match status" value="1"/>
</dbReference>
<proteinExistence type="inferred from homology"/>
<dbReference type="AlphaFoldDB" id="A0A0G1UBV5"/>
<evidence type="ECO:0000256" key="7">
    <source>
        <dbReference type="ARBA" id="ARBA00023136"/>
    </source>
</evidence>
<feature type="transmembrane region" description="Helical" evidence="8">
    <location>
        <begin position="32"/>
        <end position="52"/>
    </location>
</feature>
<dbReference type="GO" id="GO:0055085">
    <property type="term" value="P:transmembrane transport"/>
    <property type="evidence" value="ECO:0007669"/>
    <property type="project" value="TreeGrafter"/>
</dbReference>
<feature type="transmembrane region" description="Helical" evidence="8">
    <location>
        <begin position="258"/>
        <end position="281"/>
    </location>
</feature>
<evidence type="ECO:0000256" key="4">
    <source>
        <dbReference type="ARBA" id="ARBA00022475"/>
    </source>
</evidence>
<keyword evidence="5 8" id="KW-0812">Transmembrane</keyword>
<dbReference type="PANTHER" id="PTHR21716:SF53">
    <property type="entry name" value="PERMEASE PERM-RELATED"/>
    <property type="match status" value="1"/>
</dbReference>
<comment type="subcellular location">
    <subcellularLocation>
        <location evidence="1">Cell membrane</location>
        <topology evidence="1">Multi-pass membrane protein</topology>
    </subcellularLocation>
</comment>
<gene>
    <name evidence="9" type="ORF">UY23_C0001G0247</name>
</gene>
<keyword evidence="3" id="KW-0813">Transport</keyword>
<feature type="transmembrane region" description="Helical" evidence="8">
    <location>
        <begin position="223"/>
        <end position="251"/>
    </location>
</feature>
<name>A0A0G1UBV5_9BACT</name>
<dbReference type="GO" id="GO:0005886">
    <property type="term" value="C:plasma membrane"/>
    <property type="evidence" value="ECO:0007669"/>
    <property type="project" value="UniProtKB-SubCell"/>
</dbReference>
<feature type="transmembrane region" description="Helical" evidence="8">
    <location>
        <begin position="141"/>
        <end position="160"/>
    </location>
</feature>
<comment type="caution">
    <text evidence="9">The sequence shown here is derived from an EMBL/GenBank/DDBJ whole genome shotgun (WGS) entry which is preliminary data.</text>
</comment>
<feature type="transmembrane region" description="Helical" evidence="8">
    <location>
        <begin position="7"/>
        <end position="26"/>
    </location>
</feature>
<keyword evidence="6 8" id="KW-1133">Transmembrane helix</keyword>
<evidence type="ECO:0000256" key="3">
    <source>
        <dbReference type="ARBA" id="ARBA00022448"/>
    </source>
</evidence>
<sequence length="338" mass="37041">MSEKFEIGWRTIFRVIFFLLLIYFIYVAREALGVLLTAMVIAMGIDPIVSFLETKRLNRLLGTIIVFLTGIFLLSTAVYFVLPVLLYEAAGFLEHVNRAVASIIGLGLPPVLIQSLSSSLDKVLGFFTGANFSLTGAISTVVTRVVLVISTILVSFYLSVEQNGVERLLRVILPDFYEKSVLSIFVRFKVRIRRWFVTQLGLSLLIGVIYGLGMWLLGVDYALVLGIMGAIFELVPVIGPVLSGAVMVLVAVSQSFSLGLYALLFAFIVQQLEGHILIPIIMGRAMKVHPVVVIIALLAGAEIAGFVGIVLSVPIAVMAQETFNYFSEKKSSRTSLDI</sequence>
<evidence type="ECO:0000256" key="6">
    <source>
        <dbReference type="ARBA" id="ARBA00022989"/>
    </source>
</evidence>
<feature type="transmembrane region" description="Helical" evidence="8">
    <location>
        <begin position="195"/>
        <end position="217"/>
    </location>
</feature>
<organism evidence="9 10">
    <name type="scientific">Candidatus Jorgensenbacteria bacterium GW2011_GWA1_48_11</name>
    <dbReference type="NCBI Taxonomy" id="1618660"/>
    <lineage>
        <taxon>Bacteria</taxon>
        <taxon>Candidatus Joergenseniibacteriota</taxon>
    </lineage>
</organism>
<accession>A0A0G1UBV5</accession>
<dbReference type="Proteomes" id="UP000034956">
    <property type="component" value="Unassembled WGS sequence"/>
</dbReference>
<keyword evidence="4" id="KW-1003">Cell membrane</keyword>
<feature type="transmembrane region" description="Helical" evidence="8">
    <location>
        <begin position="64"/>
        <end position="87"/>
    </location>
</feature>
<evidence type="ECO:0000256" key="1">
    <source>
        <dbReference type="ARBA" id="ARBA00004651"/>
    </source>
</evidence>
<keyword evidence="7 8" id="KW-0472">Membrane</keyword>
<evidence type="ECO:0000256" key="5">
    <source>
        <dbReference type="ARBA" id="ARBA00022692"/>
    </source>
</evidence>
<reference evidence="9 10" key="1">
    <citation type="journal article" date="2015" name="Nature">
        <title>rRNA introns, odd ribosomes, and small enigmatic genomes across a large radiation of phyla.</title>
        <authorList>
            <person name="Brown C.T."/>
            <person name="Hug L.A."/>
            <person name="Thomas B.C."/>
            <person name="Sharon I."/>
            <person name="Castelle C.J."/>
            <person name="Singh A."/>
            <person name="Wilkins M.J."/>
            <person name="Williams K.H."/>
            <person name="Banfield J.F."/>
        </authorList>
    </citation>
    <scope>NUCLEOTIDE SEQUENCE [LARGE SCALE GENOMIC DNA]</scope>
</reference>
<comment type="similarity">
    <text evidence="2">Belongs to the autoinducer-2 exporter (AI-2E) (TC 2.A.86) family.</text>
</comment>
<feature type="transmembrane region" description="Helical" evidence="8">
    <location>
        <begin position="293"/>
        <end position="319"/>
    </location>
</feature>
<evidence type="ECO:0008006" key="11">
    <source>
        <dbReference type="Google" id="ProtNLM"/>
    </source>
</evidence>
<protein>
    <recommendedName>
        <fullName evidence="11">Permease</fullName>
    </recommendedName>
</protein>
<evidence type="ECO:0000256" key="2">
    <source>
        <dbReference type="ARBA" id="ARBA00009773"/>
    </source>
</evidence>